<dbReference type="SUPFAM" id="SSF160104">
    <property type="entry name" value="Acetoacetate decarboxylase-like"/>
    <property type="match status" value="1"/>
</dbReference>
<proteinExistence type="predicted"/>
<keyword evidence="2" id="KW-1185">Reference proteome</keyword>
<dbReference type="Gene3D" id="2.40.400.10">
    <property type="entry name" value="Acetoacetate decarboxylase-like"/>
    <property type="match status" value="1"/>
</dbReference>
<dbReference type="RefSeq" id="WP_184608016.1">
    <property type="nucleotide sequence ID" value="NZ_BOOS01000010.1"/>
</dbReference>
<dbReference type="GO" id="GO:0016829">
    <property type="term" value="F:lyase activity"/>
    <property type="evidence" value="ECO:0007669"/>
    <property type="project" value="InterPro"/>
</dbReference>
<reference evidence="1 2" key="1">
    <citation type="submission" date="2020-08" db="EMBL/GenBank/DDBJ databases">
        <title>Sequencing the genomes of 1000 actinobacteria strains.</title>
        <authorList>
            <person name="Klenk H.-P."/>
        </authorList>
    </citation>
    <scope>NUCLEOTIDE SEQUENCE [LARGE SCALE GENOMIC DNA]</scope>
    <source>
        <strain evidence="1 2">DSM 45790</strain>
    </source>
</reference>
<evidence type="ECO:0000313" key="2">
    <source>
        <dbReference type="Proteomes" id="UP000588112"/>
    </source>
</evidence>
<dbReference type="Pfam" id="PF06314">
    <property type="entry name" value="ADC"/>
    <property type="match status" value="1"/>
</dbReference>
<gene>
    <name evidence="1" type="ORF">BJ981_000380</name>
</gene>
<evidence type="ECO:0008006" key="3">
    <source>
        <dbReference type="Google" id="ProtNLM"/>
    </source>
</evidence>
<evidence type="ECO:0000313" key="1">
    <source>
        <dbReference type="EMBL" id="MBB5624681.1"/>
    </source>
</evidence>
<dbReference type="InterPro" id="IPR023375">
    <property type="entry name" value="ADC_dom_sf"/>
</dbReference>
<dbReference type="EMBL" id="JACHBR010000001">
    <property type="protein sequence ID" value="MBB5624681.1"/>
    <property type="molecule type" value="Genomic_DNA"/>
</dbReference>
<dbReference type="InterPro" id="IPR010451">
    <property type="entry name" value="Acetoacetate_decarboxylase"/>
</dbReference>
<protein>
    <recommendedName>
        <fullName evidence="3">Acetoacetate decarboxylase</fullName>
    </recommendedName>
</protein>
<comment type="caution">
    <text evidence="1">The sequence shown here is derived from an EMBL/GenBank/DDBJ whole genome shotgun (WGS) entry which is preliminary data.</text>
</comment>
<organism evidence="1 2">
    <name type="scientific">Sphaerisporangium krabiense</name>
    <dbReference type="NCBI Taxonomy" id="763782"/>
    <lineage>
        <taxon>Bacteria</taxon>
        <taxon>Bacillati</taxon>
        <taxon>Actinomycetota</taxon>
        <taxon>Actinomycetes</taxon>
        <taxon>Streptosporangiales</taxon>
        <taxon>Streptosporangiaceae</taxon>
        <taxon>Sphaerisporangium</taxon>
    </lineage>
</organism>
<dbReference type="Proteomes" id="UP000588112">
    <property type="component" value="Unassembled WGS sequence"/>
</dbReference>
<dbReference type="AlphaFoldDB" id="A0A7W9DMS8"/>
<name>A0A7W9DMS8_9ACTN</name>
<accession>A0A7W9DMS8</accession>
<sequence>MASHLVQGREVTLPVEIRDATVCAAVYAVRADAARAVLAYSPDMDVTEFVPGKALCVLQFIRYDDGDLGSYNEFGVGFMVRPPHAHDPASGDGPGAFARRPRTATGTGVLSRVRGLLGAGMFVHWLPVDQRFTMEAGRTIWGFPKELAEIDLRLSSPYKRCILRKDGRLVLDLLIRPGMPLPAPSADLTAYTHLDDTTRRIRCTARPRTVHARPGGALIRLGNHPIAKELSELGLPKHALLTATITHTTVTIPEAEPLPRI</sequence>